<proteinExistence type="inferred from homology"/>
<dbReference type="PANTHER" id="PTHR12832:SF11">
    <property type="entry name" value="LD23868P"/>
    <property type="match status" value="1"/>
</dbReference>
<accession>A0A8E2AVY8</accession>
<gene>
    <name evidence="3" type="ORF">OBBRIDRAFT_783301</name>
</gene>
<name>A0A8E2AVY8_9APHY</name>
<dbReference type="Pfam" id="PF05794">
    <property type="entry name" value="Tcp11"/>
    <property type="match status" value="1"/>
</dbReference>
<reference evidence="3 4" key="1">
    <citation type="submission" date="2016-07" db="EMBL/GenBank/DDBJ databases">
        <title>Draft genome of the white-rot fungus Obba rivulosa 3A-2.</title>
        <authorList>
            <consortium name="DOE Joint Genome Institute"/>
            <person name="Miettinen O."/>
            <person name="Riley R."/>
            <person name="Acob R."/>
            <person name="Barry K."/>
            <person name="Cullen D."/>
            <person name="De Vries R."/>
            <person name="Hainaut M."/>
            <person name="Hatakka A."/>
            <person name="Henrissat B."/>
            <person name="Hilden K."/>
            <person name="Kuo R."/>
            <person name="Labutti K."/>
            <person name="Lipzen A."/>
            <person name="Makela M.R."/>
            <person name="Sandor L."/>
            <person name="Spatafora J.W."/>
            <person name="Grigoriev I.V."/>
            <person name="Hibbett D.S."/>
        </authorList>
    </citation>
    <scope>NUCLEOTIDE SEQUENCE [LARGE SCALE GENOMIC DNA]</scope>
    <source>
        <strain evidence="3 4">3A-2</strain>
    </source>
</reference>
<dbReference type="InterPro" id="IPR008862">
    <property type="entry name" value="Tcp11"/>
</dbReference>
<dbReference type="GO" id="GO:0010737">
    <property type="term" value="P:protein kinase A signaling"/>
    <property type="evidence" value="ECO:0007669"/>
    <property type="project" value="TreeGrafter"/>
</dbReference>
<comment type="similarity">
    <text evidence="1">Belongs to the TCP11 family.</text>
</comment>
<organism evidence="3 4">
    <name type="scientific">Obba rivulosa</name>
    <dbReference type="NCBI Taxonomy" id="1052685"/>
    <lineage>
        <taxon>Eukaryota</taxon>
        <taxon>Fungi</taxon>
        <taxon>Dikarya</taxon>
        <taxon>Basidiomycota</taxon>
        <taxon>Agaricomycotina</taxon>
        <taxon>Agaricomycetes</taxon>
        <taxon>Polyporales</taxon>
        <taxon>Gelatoporiaceae</taxon>
        <taxon>Obba</taxon>
    </lineage>
</organism>
<feature type="region of interest" description="Disordered" evidence="2">
    <location>
        <begin position="1"/>
        <end position="125"/>
    </location>
</feature>
<evidence type="ECO:0000256" key="2">
    <source>
        <dbReference type="SAM" id="MobiDB-lite"/>
    </source>
</evidence>
<dbReference type="EMBL" id="KV722530">
    <property type="protein sequence ID" value="OCH86385.1"/>
    <property type="molecule type" value="Genomic_DNA"/>
</dbReference>
<protein>
    <submittedName>
        <fullName evidence="3">Tcp11-domain-containing protein</fullName>
    </submittedName>
</protein>
<dbReference type="Proteomes" id="UP000250043">
    <property type="component" value="Unassembled WGS sequence"/>
</dbReference>
<dbReference type="OrthoDB" id="276323at2759"/>
<sequence>MDNLAHGSAPLQSLTRKRKADAEECAAPDPSSAPDSTDPSATRRCPASPSDRPPARPRALADHDHDMLSPWPDAPAAQSAGAATASAGATASDSPSRPKRPRIEIPQAPPALRRGRRGARSFPLGRLPASAVDSVTNFPRIAETQDTGTILRASEKGPGPALGTLTRRSKCPPIRRSSSNPISTAPDPHVHSPHIPPHSPPINRETLKELDLEAILSNPQLRHDLLFDPGLQFRPTSSRRKRELAENYWLAVVRELETGCTCVTLDAEGNLADRRCICSAFPKPTGRAMIAFPALGNLVTVRVASRIRPLLVELLQTLSTIIQPPVPKGMEQYTPREAANPQVSQNMAHLALLHSVLDADLIEQEIAHKLFNPAAMFDAIGSVVRCHCAPMRDAAVHQMVSLARSCTPGNAESTVNAVRAIRLCFEIMELMKLDVANHQLQALRPYLMKSAAGYEFRAFQEYRQRGELSLDVTREWVQSAHRELVASQALHSDPKSVLYSFNAQNPLIQVTLATIRATVDLIFDPPPRPTVSLTPPSTPYSSPTLRPSYLLASYPGYPETLYLDYTRLATLSAEAADYTALYMLLMLYRQFVHSGPNAQLDRTKDSVSLEELMNLKREIRGIGPQHLGQSLIPRACKPKDINAKDFLKEAREEVRWGSELGAVVLQIARHATVPESRANLVAAEPVRDLQAASPDPKVIKLAQSWAATNVRQKSPLTALMQRRIRDVVVAKVARAIIPLLRKPSVPEGTQDSETTDGLEPLMPELNHLAEKVTKLVTIHMGVYSRFYRQPGFVMA</sequence>
<dbReference type="PANTHER" id="PTHR12832">
    <property type="entry name" value="TESTIS-SPECIFIC PROTEIN PBS13 T-COMPLEX 11"/>
    <property type="match status" value="1"/>
</dbReference>
<feature type="region of interest" description="Disordered" evidence="2">
    <location>
        <begin position="146"/>
        <end position="203"/>
    </location>
</feature>
<evidence type="ECO:0000256" key="1">
    <source>
        <dbReference type="ARBA" id="ARBA00010954"/>
    </source>
</evidence>
<evidence type="ECO:0000313" key="3">
    <source>
        <dbReference type="EMBL" id="OCH86385.1"/>
    </source>
</evidence>
<feature type="compositionally biased region" description="Low complexity" evidence="2">
    <location>
        <begin position="27"/>
        <end position="50"/>
    </location>
</feature>
<feature type="compositionally biased region" description="Low complexity" evidence="2">
    <location>
        <begin position="74"/>
        <end position="95"/>
    </location>
</feature>
<dbReference type="AlphaFoldDB" id="A0A8E2AVY8"/>
<feature type="compositionally biased region" description="Low complexity" evidence="2">
    <location>
        <begin position="172"/>
        <end position="187"/>
    </location>
</feature>
<keyword evidence="4" id="KW-1185">Reference proteome</keyword>
<evidence type="ECO:0000313" key="4">
    <source>
        <dbReference type="Proteomes" id="UP000250043"/>
    </source>
</evidence>